<dbReference type="Gene3D" id="1.20.58.340">
    <property type="entry name" value="Magnesium transport protein CorA, transmembrane region"/>
    <property type="match status" value="1"/>
</dbReference>
<name>A0A5M3YT10_ASPTE</name>
<gene>
    <name evidence="1" type="ORF">ATEIFO6365_0003094000</name>
</gene>
<dbReference type="AlphaFoldDB" id="A0A5M3YT10"/>
<evidence type="ECO:0000313" key="2">
    <source>
        <dbReference type="Proteomes" id="UP000452235"/>
    </source>
</evidence>
<dbReference type="EMBL" id="BLJY01000003">
    <property type="protein sequence ID" value="GFF14872.1"/>
    <property type="molecule type" value="Genomic_DNA"/>
</dbReference>
<dbReference type="OrthoDB" id="5396681at2759"/>
<organism evidence="1 2">
    <name type="scientific">Aspergillus terreus</name>
    <dbReference type="NCBI Taxonomy" id="33178"/>
    <lineage>
        <taxon>Eukaryota</taxon>
        <taxon>Fungi</taxon>
        <taxon>Dikarya</taxon>
        <taxon>Ascomycota</taxon>
        <taxon>Pezizomycotina</taxon>
        <taxon>Eurotiomycetes</taxon>
        <taxon>Eurotiomycetidae</taxon>
        <taxon>Eurotiales</taxon>
        <taxon>Aspergillaceae</taxon>
        <taxon>Aspergillus</taxon>
        <taxon>Aspergillus subgen. Circumdati</taxon>
    </lineage>
</organism>
<dbReference type="Proteomes" id="UP000452235">
    <property type="component" value="Unassembled WGS sequence"/>
</dbReference>
<protein>
    <submittedName>
        <fullName evidence="1">Uncharacterized protein</fullName>
    </submittedName>
</protein>
<sequence length="287" mass="32732">MGCVRFQLASRNCLAFMSSVLAEDIYGVWTRCQSNTELLKVHPLYLLAFVYEQRYYRWADWAASLWNQVAEIETATNMTSPTWKREVELDRLRSLSTSGTLLNEVHATHVELSHSDTVLRFGLKMGRYCLDLVAEAENKRQDLGFDTLPVWYKSALEARFKYTLTQCESLSDKLLELKNRLSGQIEVSYNLIAQKNSLVNLAVAQKQANDSRTVKAIAVLTLICLPSTLVATLWAAGLFRLEGSKNWQVFIAVSLALTLVVLLCWRLYVLVSERWKESPDIDHLFIA</sequence>
<dbReference type="VEuPathDB" id="FungiDB:ATEG_00964"/>
<proteinExistence type="predicted"/>
<comment type="caution">
    <text evidence="1">The sequence shown here is derived from an EMBL/GenBank/DDBJ whole genome shotgun (WGS) entry which is preliminary data.</text>
</comment>
<evidence type="ECO:0000313" key="1">
    <source>
        <dbReference type="EMBL" id="GFF14872.1"/>
    </source>
</evidence>
<reference evidence="1 2" key="1">
    <citation type="submission" date="2020-01" db="EMBL/GenBank/DDBJ databases">
        <title>Aspergillus terreus IFO 6365 whole genome shotgun sequence.</title>
        <authorList>
            <person name="Kanamasa S."/>
            <person name="Takahashi H."/>
        </authorList>
    </citation>
    <scope>NUCLEOTIDE SEQUENCE [LARGE SCALE GENOMIC DNA]</scope>
    <source>
        <strain evidence="1 2">IFO 6365</strain>
    </source>
</reference>
<accession>A0A5M3YT10</accession>
<keyword evidence="2" id="KW-1185">Reference proteome</keyword>